<feature type="active site" evidence="6">
    <location>
        <position position="84"/>
    </location>
</feature>
<dbReference type="InterPro" id="IPR036286">
    <property type="entry name" value="LexA/Signal_pep-like_sf"/>
</dbReference>
<dbReference type="InterPro" id="IPR019533">
    <property type="entry name" value="Peptidase_S26"/>
</dbReference>
<dbReference type="PRINTS" id="PR00727">
    <property type="entry name" value="LEADERPTASE"/>
</dbReference>
<dbReference type="AlphaFoldDB" id="A0A1M5TGZ1"/>
<keyword evidence="7" id="KW-0645">Protease</keyword>
<keyword evidence="5 7" id="KW-0378">Hydrolase</keyword>
<dbReference type="EMBL" id="FQXM01000006">
    <property type="protein sequence ID" value="SHH50095.1"/>
    <property type="molecule type" value="Genomic_DNA"/>
</dbReference>
<dbReference type="Pfam" id="PF10502">
    <property type="entry name" value="Peptidase_S26"/>
    <property type="match status" value="1"/>
</dbReference>
<gene>
    <name evidence="9" type="ORF">SAMN02745207_01300</name>
</gene>
<dbReference type="Gene3D" id="2.10.109.10">
    <property type="entry name" value="Umud Fragment, subunit A"/>
    <property type="match status" value="1"/>
</dbReference>
<comment type="catalytic activity">
    <reaction evidence="1 7">
        <text>Cleavage of hydrophobic, N-terminal signal or leader sequences from secreted and periplasmic proteins.</text>
        <dbReference type="EC" id="3.4.21.89"/>
    </reaction>
</comment>
<dbReference type="EC" id="3.4.21.89" evidence="4 7"/>
<dbReference type="InterPro" id="IPR019758">
    <property type="entry name" value="Pept_S26A_signal_pept_1_CS"/>
</dbReference>
<dbReference type="GO" id="GO:0006465">
    <property type="term" value="P:signal peptide processing"/>
    <property type="evidence" value="ECO:0007669"/>
    <property type="project" value="InterPro"/>
</dbReference>
<dbReference type="InterPro" id="IPR019757">
    <property type="entry name" value="Pept_S26A_signal_pept_1_Lys-AS"/>
</dbReference>
<dbReference type="CDD" id="cd06530">
    <property type="entry name" value="S26_SPase_I"/>
    <property type="match status" value="1"/>
</dbReference>
<evidence type="ECO:0000313" key="9">
    <source>
        <dbReference type="EMBL" id="SHH50095.1"/>
    </source>
</evidence>
<dbReference type="GO" id="GO:0004252">
    <property type="term" value="F:serine-type endopeptidase activity"/>
    <property type="evidence" value="ECO:0007669"/>
    <property type="project" value="InterPro"/>
</dbReference>
<reference evidence="9 10" key="1">
    <citation type="submission" date="2016-11" db="EMBL/GenBank/DDBJ databases">
        <authorList>
            <person name="Jaros S."/>
            <person name="Januszkiewicz K."/>
            <person name="Wedrychowicz H."/>
        </authorList>
    </citation>
    <scope>NUCLEOTIDE SEQUENCE [LARGE SCALE GENOMIC DNA]</scope>
    <source>
        <strain evidence="9 10">DSM 8605</strain>
    </source>
</reference>
<accession>A0A1M5TGZ1</accession>
<dbReference type="SUPFAM" id="SSF51306">
    <property type="entry name" value="LexA/Signal peptidase"/>
    <property type="match status" value="1"/>
</dbReference>
<dbReference type="PROSITE" id="PS00760">
    <property type="entry name" value="SPASE_I_2"/>
    <property type="match status" value="1"/>
</dbReference>
<keyword evidence="7" id="KW-1133">Transmembrane helix</keyword>
<keyword evidence="10" id="KW-1185">Reference proteome</keyword>
<evidence type="ECO:0000256" key="1">
    <source>
        <dbReference type="ARBA" id="ARBA00000677"/>
    </source>
</evidence>
<sequence length="183" mass="20966">MFKDKIMKNEIIRDWIVPISIAIIIGLLFSKFVAFRAVVPTPSMEPTIKVGDSIIATKVYNKGNLKRGDILVFYSHELNATLTKRLIGLPGDTVEVKEMGQVFINGVKLEEPYVVNSDDLMVNFQVPEDKYLFMGDNRQVSFDSRRWTEPYIDAKDIKGKARFVLYPFKRFGKFVVGEEALQH</sequence>
<comment type="subcellular location">
    <subcellularLocation>
        <location evidence="2">Cell membrane</location>
        <topology evidence="2">Single-pass type II membrane protein</topology>
    </subcellularLocation>
    <subcellularLocation>
        <location evidence="7">Membrane</location>
        <topology evidence="7">Single-pass type II membrane protein</topology>
    </subcellularLocation>
</comment>
<feature type="transmembrane region" description="Helical" evidence="7">
    <location>
        <begin position="12"/>
        <end position="34"/>
    </location>
</feature>
<dbReference type="Proteomes" id="UP000184447">
    <property type="component" value="Unassembled WGS sequence"/>
</dbReference>
<keyword evidence="7" id="KW-0812">Transmembrane</keyword>
<evidence type="ECO:0000256" key="7">
    <source>
        <dbReference type="RuleBase" id="RU362042"/>
    </source>
</evidence>
<feature type="domain" description="Peptidase S26" evidence="8">
    <location>
        <begin position="13"/>
        <end position="166"/>
    </location>
</feature>
<evidence type="ECO:0000256" key="6">
    <source>
        <dbReference type="PIRSR" id="PIRSR600223-1"/>
    </source>
</evidence>
<dbReference type="GO" id="GO:0005886">
    <property type="term" value="C:plasma membrane"/>
    <property type="evidence" value="ECO:0007669"/>
    <property type="project" value="UniProtKB-SubCell"/>
</dbReference>
<dbReference type="RefSeq" id="WP_242950640.1">
    <property type="nucleotide sequence ID" value="NZ_FQXM01000006.1"/>
</dbReference>
<comment type="similarity">
    <text evidence="3 7">Belongs to the peptidase S26 family.</text>
</comment>
<keyword evidence="7" id="KW-0472">Membrane</keyword>
<proteinExistence type="inferred from homology"/>
<evidence type="ECO:0000313" key="10">
    <source>
        <dbReference type="Proteomes" id="UP000184447"/>
    </source>
</evidence>
<feature type="active site" evidence="6">
    <location>
        <position position="43"/>
    </location>
</feature>
<organism evidence="9 10">
    <name type="scientific">Clostridium grantii DSM 8605</name>
    <dbReference type="NCBI Taxonomy" id="1121316"/>
    <lineage>
        <taxon>Bacteria</taxon>
        <taxon>Bacillati</taxon>
        <taxon>Bacillota</taxon>
        <taxon>Clostridia</taxon>
        <taxon>Eubacteriales</taxon>
        <taxon>Clostridiaceae</taxon>
        <taxon>Clostridium</taxon>
    </lineage>
</organism>
<evidence type="ECO:0000256" key="4">
    <source>
        <dbReference type="ARBA" id="ARBA00013208"/>
    </source>
</evidence>
<protein>
    <recommendedName>
        <fullName evidence="4 7">Signal peptidase I</fullName>
        <ecNumber evidence="4 7">3.4.21.89</ecNumber>
    </recommendedName>
</protein>
<evidence type="ECO:0000256" key="2">
    <source>
        <dbReference type="ARBA" id="ARBA00004401"/>
    </source>
</evidence>
<evidence type="ECO:0000256" key="3">
    <source>
        <dbReference type="ARBA" id="ARBA00009370"/>
    </source>
</evidence>
<dbReference type="InterPro" id="IPR000223">
    <property type="entry name" value="Pept_S26A_signal_pept_1"/>
</dbReference>
<dbReference type="NCBIfam" id="TIGR02227">
    <property type="entry name" value="sigpep_I_bact"/>
    <property type="match status" value="1"/>
</dbReference>
<dbReference type="PROSITE" id="PS00761">
    <property type="entry name" value="SPASE_I_3"/>
    <property type="match status" value="1"/>
</dbReference>
<evidence type="ECO:0000259" key="8">
    <source>
        <dbReference type="Pfam" id="PF10502"/>
    </source>
</evidence>
<name>A0A1M5TGZ1_9CLOT</name>
<dbReference type="PANTHER" id="PTHR43390">
    <property type="entry name" value="SIGNAL PEPTIDASE I"/>
    <property type="match status" value="1"/>
</dbReference>
<dbReference type="PANTHER" id="PTHR43390:SF1">
    <property type="entry name" value="CHLOROPLAST PROCESSING PEPTIDASE"/>
    <property type="match status" value="1"/>
</dbReference>
<dbReference type="STRING" id="1121316.SAMN02745207_01300"/>
<dbReference type="GO" id="GO:0009003">
    <property type="term" value="F:signal peptidase activity"/>
    <property type="evidence" value="ECO:0007669"/>
    <property type="project" value="UniProtKB-EC"/>
</dbReference>
<evidence type="ECO:0000256" key="5">
    <source>
        <dbReference type="ARBA" id="ARBA00022801"/>
    </source>
</evidence>